<protein>
    <submittedName>
        <fullName evidence="3">Uncharacterized protein</fullName>
    </submittedName>
</protein>
<dbReference type="Proteomes" id="UP000268192">
    <property type="component" value="Chromosome"/>
</dbReference>
<evidence type="ECO:0000313" key="3">
    <source>
        <dbReference type="EMBL" id="AZN71040.1"/>
    </source>
</evidence>
<proteinExistence type="predicted"/>
<feature type="compositionally biased region" description="Low complexity" evidence="1">
    <location>
        <begin position="128"/>
        <end position="140"/>
    </location>
</feature>
<feature type="region of interest" description="Disordered" evidence="1">
    <location>
        <begin position="93"/>
        <end position="185"/>
    </location>
</feature>
<reference evidence="3 4" key="1">
    <citation type="submission" date="2018-09" db="EMBL/GenBank/DDBJ databases">
        <title>Marinorhizobium profundi gen. nov., sp. nov., isolated from a deep-sea sediment sample from the New Britain Trench and proposal of Marinorhizobiaceae fam. nov. in the order Rhizobiales of the class Alphaproteobacteria.</title>
        <authorList>
            <person name="Cao J."/>
        </authorList>
    </citation>
    <scope>NUCLEOTIDE SEQUENCE [LARGE SCALE GENOMIC DNA]</scope>
    <source>
        <strain evidence="3 4">WS11</strain>
    </source>
</reference>
<evidence type="ECO:0000313" key="4">
    <source>
        <dbReference type="Proteomes" id="UP000268192"/>
    </source>
</evidence>
<feature type="compositionally biased region" description="Polar residues" evidence="1">
    <location>
        <begin position="33"/>
        <end position="49"/>
    </location>
</feature>
<evidence type="ECO:0000256" key="1">
    <source>
        <dbReference type="SAM" id="MobiDB-lite"/>
    </source>
</evidence>
<organism evidence="3 4">
    <name type="scientific">Georhizobium profundi</name>
    <dbReference type="NCBI Taxonomy" id="2341112"/>
    <lineage>
        <taxon>Bacteria</taxon>
        <taxon>Pseudomonadati</taxon>
        <taxon>Pseudomonadota</taxon>
        <taxon>Alphaproteobacteria</taxon>
        <taxon>Hyphomicrobiales</taxon>
        <taxon>Rhizobiaceae</taxon>
        <taxon>Georhizobium</taxon>
    </lineage>
</organism>
<gene>
    <name evidence="3" type="ORF">D5400_06900</name>
</gene>
<feature type="signal peptide" evidence="2">
    <location>
        <begin position="1"/>
        <end position="23"/>
    </location>
</feature>
<dbReference type="KEGG" id="abaw:D5400_06900"/>
<accession>A0A3Q8XMI5</accession>
<name>A0A3Q8XMI5_9HYPH</name>
<dbReference type="OrthoDB" id="8093117at2"/>
<dbReference type="EMBL" id="CP032509">
    <property type="protein sequence ID" value="AZN71040.1"/>
    <property type="molecule type" value="Genomic_DNA"/>
</dbReference>
<keyword evidence="4" id="KW-1185">Reference proteome</keyword>
<keyword evidence="2" id="KW-0732">Signal</keyword>
<feature type="compositionally biased region" description="Acidic residues" evidence="1">
    <location>
        <begin position="166"/>
        <end position="178"/>
    </location>
</feature>
<feature type="region of interest" description="Disordered" evidence="1">
    <location>
        <begin position="26"/>
        <end position="49"/>
    </location>
</feature>
<feature type="chain" id="PRO_5018546536" evidence="2">
    <location>
        <begin position="24"/>
        <end position="196"/>
    </location>
</feature>
<dbReference type="AlphaFoldDB" id="A0A3Q8XMI5"/>
<feature type="compositionally biased region" description="Polar residues" evidence="1">
    <location>
        <begin position="141"/>
        <end position="159"/>
    </location>
</feature>
<sequence length="196" mass="20221">MTIKNFLPTLALVSFAALPFAHAQQPMEGEGASETSNSQSIASDTSTADVNWSDELRGAFFTDETLRTVRSDEEIQTNFADLDAEQQASIREDCEAAGVSAASTGEPEGTAPSSATDPDSQAVDGVMAEEANPTTPAPTTSGSVGINAQSSGSIGSASTPAGPDQDAGEDSAEDDGQEAEMTRMSLIQICQRLPAQ</sequence>
<dbReference type="RefSeq" id="WP_126008906.1">
    <property type="nucleotide sequence ID" value="NZ_CP032509.1"/>
</dbReference>
<evidence type="ECO:0000256" key="2">
    <source>
        <dbReference type="SAM" id="SignalP"/>
    </source>
</evidence>